<evidence type="ECO:0000313" key="5">
    <source>
        <dbReference type="Proteomes" id="UP000308530"/>
    </source>
</evidence>
<organism evidence="4 5">
    <name type="scientific">Peteryoungia desertarenae</name>
    <dbReference type="NCBI Taxonomy" id="1813451"/>
    <lineage>
        <taxon>Bacteria</taxon>
        <taxon>Pseudomonadati</taxon>
        <taxon>Pseudomonadota</taxon>
        <taxon>Alphaproteobacteria</taxon>
        <taxon>Hyphomicrobiales</taxon>
        <taxon>Rhizobiaceae</taxon>
        <taxon>Peteryoungia</taxon>
    </lineage>
</organism>
<dbReference type="PROSITE" id="PS51186">
    <property type="entry name" value="GNAT"/>
    <property type="match status" value="1"/>
</dbReference>
<gene>
    <name evidence="4" type="ORF">FE840_005910</name>
</gene>
<dbReference type="EMBL" id="CP058350">
    <property type="protein sequence ID" value="QLF71298.1"/>
    <property type="molecule type" value="Genomic_DNA"/>
</dbReference>
<evidence type="ECO:0000313" key="4">
    <source>
        <dbReference type="EMBL" id="QLF71298.1"/>
    </source>
</evidence>
<sequence>MIKQLDEDEAREALDDLCGVLVDCVEGGASVGFMDGFSLAEARLFWEPVIASVGRKETLLYAAVDEEGHVVGTVQVGFASQPNQPHRADLKKMLVHRRARGQGLARLLMEAAEKGAISAGRSLLVLDTATGEPAERIYERLGWLRCGLIPGYALFPDGRLCDTTLFYKRLA</sequence>
<keyword evidence="2" id="KW-0012">Acyltransferase</keyword>
<dbReference type="InterPro" id="IPR016181">
    <property type="entry name" value="Acyl_CoA_acyltransferase"/>
</dbReference>
<dbReference type="InterPro" id="IPR050832">
    <property type="entry name" value="Bact_Acetyltransf"/>
</dbReference>
<dbReference type="CDD" id="cd04301">
    <property type="entry name" value="NAT_SF"/>
    <property type="match status" value="1"/>
</dbReference>
<proteinExistence type="predicted"/>
<evidence type="ECO:0000259" key="3">
    <source>
        <dbReference type="PROSITE" id="PS51186"/>
    </source>
</evidence>
<protein>
    <submittedName>
        <fullName evidence="4">GNAT family N-acetyltransferase</fullName>
    </submittedName>
</protein>
<dbReference type="Gene3D" id="3.40.630.30">
    <property type="match status" value="1"/>
</dbReference>
<dbReference type="Proteomes" id="UP000308530">
    <property type="component" value="Chromosome"/>
</dbReference>
<accession>A0ABX6QRX4</accession>
<dbReference type="RefSeq" id="WP_138285997.1">
    <property type="nucleotide sequence ID" value="NZ_CP058350.1"/>
</dbReference>
<evidence type="ECO:0000256" key="1">
    <source>
        <dbReference type="ARBA" id="ARBA00022679"/>
    </source>
</evidence>
<evidence type="ECO:0000256" key="2">
    <source>
        <dbReference type="ARBA" id="ARBA00023315"/>
    </source>
</evidence>
<keyword evidence="1" id="KW-0808">Transferase</keyword>
<dbReference type="Pfam" id="PF00583">
    <property type="entry name" value="Acetyltransf_1"/>
    <property type="match status" value="1"/>
</dbReference>
<reference evidence="4 5" key="1">
    <citation type="submission" date="2020-06" db="EMBL/GenBank/DDBJ databases">
        <title>Genome sequence of Rhizobium sp strain ADMK78.</title>
        <authorList>
            <person name="Rahi P."/>
        </authorList>
    </citation>
    <scope>NUCLEOTIDE SEQUENCE [LARGE SCALE GENOMIC DNA]</scope>
    <source>
        <strain evidence="4 5">ADMK78</strain>
    </source>
</reference>
<keyword evidence="5" id="KW-1185">Reference proteome</keyword>
<dbReference type="InterPro" id="IPR000182">
    <property type="entry name" value="GNAT_dom"/>
</dbReference>
<feature type="domain" description="N-acetyltransferase" evidence="3">
    <location>
        <begin position="1"/>
        <end position="162"/>
    </location>
</feature>
<dbReference type="SUPFAM" id="SSF55729">
    <property type="entry name" value="Acyl-CoA N-acyltransferases (Nat)"/>
    <property type="match status" value="1"/>
</dbReference>
<dbReference type="PANTHER" id="PTHR43877">
    <property type="entry name" value="AMINOALKYLPHOSPHONATE N-ACETYLTRANSFERASE-RELATED-RELATED"/>
    <property type="match status" value="1"/>
</dbReference>
<name>A0ABX6QRX4_9HYPH</name>